<evidence type="ECO:0000313" key="9">
    <source>
        <dbReference type="EMBL" id="RGT41786.1"/>
    </source>
</evidence>
<evidence type="ECO:0000313" key="8">
    <source>
        <dbReference type="EMBL" id="RGQ66568.1"/>
    </source>
</evidence>
<evidence type="ECO:0000313" key="14">
    <source>
        <dbReference type="Proteomes" id="UP000283981"/>
    </source>
</evidence>
<dbReference type="EMBL" id="JAAIRV010000049">
    <property type="protein sequence ID" value="NSI59885.1"/>
    <property type="molecule type" value="Genomic_DNA"/>
</dbReference>
<dbReference type="PROSITE" id="PS51831">
    <property type="entry name" value="HD"/>
    <property type="match status" value="1"/>
</dbReference>
<reference evidence="12 13" key="1">
    <citation type="submission" date="2018-08" db="EMBL/GenBank/DDBJ databases">
        <title>A genome reference for cultivated species of the human gut microbiota.</title>
        <authorList>
            <person name="Zou Y."/>
            <person name="Xue W."/>
            <person name="Luo G."/>
        </authorList>
    </citation>
    <scope>NUCLEOTIDE SEQUENCE [LARGE SCALE GENOMIC DNA]</scope>
    <source>
        <strain evidence="9 13">AF19-16AC</strain>
        <strain evidence="8 16">AF27-4BH</strain>
        <strain evidence="11 15">AF33-12</strain>
        <strain evidence="10 14">AM21-18</strain>
        <strain evidence="7 12">TF01-20-2</strain>
    </source>
</reference>
<proteinExistence type="predicted"/>
<dbReference type="EMBL" id="JAPZEG010000007">
    <property type="protein sequence ID" value="MDE1203427.1"/>
    <property type="molecule type" value="Genomic_DNA"/>
</dbReference>
<dbReference type="EMBL" id="JAAIRY010000036">
    <property type="protein sequence ID" value="NSI66415.1"/>
    <property type="molecule type" value="Genomic_DNA"/>
</dbReference>
<dbReference type="Proteomes" id="UP001296581">
    <property type="component" value="Unassembled WGS sequence"/>
</dbReference>
<dbReference type="EMBL" id="QRQE01000022">
    <property type="protein sequence ID" value="RHM75477.1"/>
    <property type="molecule type" value="Genomic_DNA"/>
</dbReference>
<dbReference type="STRING" id="33038.GCA_900067245_01878"/>
<evidence type="ECO:0000313" key="13">
    <source>
        <dbReference type="Proteomes" id="UP000283834"/>
    </source>
</evidence>
<dbReference type="SUPFAM" id="SSF109604">
    <property type="entry name" value="HD-domain/PDEase-like"/>
    <property type="match status" value="1"/>
</dbReference>
<dbReference type="EMBL" id="QSSX01000048">
    <property type="protein sequence ID" value="RGM19179.1"/>
    <property type="molecule type" value="Genomic_DNA"/>
</dbReference>
<dbReference type="InterPro" id="IPR006674">
    <property type="entry name" value="HD_domain"/>
</dbReference>
<dbReference type="Pfam" id="PF01966">
    <property type="entry name" value="HD"/>
    <property type="match status" value="1"/>
</dbReference>
<evidence type="ECO:0000313" key="10">
    <source>
        <dbReference type="EMBL" id="RHG80441.1"/>
    </source>
</evidence>
<dbReference type="Proteomes" id="UP000283834">
    <property type="component" value="Unassembled WGS sequence"/>
</dbReference>
<dbReference type="Gene3D" id="1.10.3210.10">
    <property type="entry name" value="Hypothetical protein af1432"/>
    <property type="match status" value="1"/>
</dbReference>
<evidence type="ECO:0000313" key="12">
    <source>
        <dbReference type="Proteomes" id="UP000260808"/>
    </source>
</evidence>
<dbReference type="InterPro" id="IPR003607">
    <property type="entry name" value="HD/PDEase_dom"/>
</dbReference>
<evidence type="ECO:0000313" key="11">
    <source>
        <dbReference type="EMBL" id="RHM75477.1"/>
    </source>
</evidence>
<protein>
    <submittedName>
        <fullName evidence="2">HD domain-containing protein</fullName>
    </submittedName>
</protein>
<organism evidence="2 17">
    <name type="scientific">Mediterraneibacter gnavus</name>
    <name type="common">Ruminococcus gnavus</name>
    <dbReference type="NCBI Taxonomy" id="33038"/>
    <lineage>
        <taxon>Bacteria</taxon>
        <taxon>Bacillati</taxon>
        <taxon>Bacillota</taxon>
        <taxon>Clostridia</taxon>
        <taxon>Lachnospirales</taxon>
        <taxon>Lachnospiraceae</taxon>
        <taxon>Mediterraneibacter</taxon>
    </lineage>
</organism>
<evidence type="ECO:0000313" key="2">
    <source>
        <dbReference type="EMBL" id="MCB5620878.1"/>
    </source>
</evidence>
<sequence>MDFYTAKTQFNNYLKDYDCHNDKIRLKIVHTYGVVKESADIAARMKLSEEDTSLAKMIALLHDIGRFEQLKQFDSFLPDTMDHAAYGVKILFDNAPHQNLIRNFIPESDFDEIIRISIAKHSDFKLDGISDARTLLHAKIIRDADKLDNCRVKLEDRLETFMDTSAEETGASAISPKVRDSILRHECILSSDRVTPMDYWISYLAYFYDINFRESLDIIEEQNYIPKIIARIPYTNPETKEVMKRVEEELIEYARIGLISSCP</sequence>
<reference evidence="4" key="3">
    <citation type="submission" date="2020-02" db="EMBL/GenBank/DDBJ databases">
        <authorList>
            <person name="Littmann E."/>
            <person name="Sorbara M."/>
        </authorList>
    </citation>
    <scope>NUCLEOTIDE SEQUENCE</scope>
    <source>
        <strain evidence="6">MSK.11.9</strain>
        <strain evidence="5">MSK.15.32</strain>
        <strain evidence="4">MSK.22.53</strain>
    </source>
</reference>
<evidence type="ECO:0000259" key="1">
    <source>
        <dbReference type="PROSITE" id="PS51831"/>
    </source>
</evidence>
<dbReference type="CDD" id="cd00077">
    <property type="entry name" value="HDc"/>
    <property type="match status" value="1"/>
</dbReference>
<dbReference type="Proteomes" id="UP001296580">
    <property type="component" value="Unassembled WGS sequence"/>
</dbReference>
<comment type="caution">
    <text evidence="2">The sequence shown here is derived from an EMBL/GenBank/DDBJ whole genome shotgun (WGS) entry which is preliminary data.</text>
</comment>
<dbReference type="Proteomes" id="UP000283981">
    <property type="component" value="Unassembled WGS sequence"/>
</dbReference>
<reference evidence="4" key="2">
    <citation type="journal article" date="2020" name="Cell Host Microbe">
        <title>Functional and Genomic Variation between Human-Derived Isolates of Lachnospiraceae Reveals Inter- and Intra-Species Diversity.</title>
        <authorList>
            <person name="Sorbara M.T."/>
            <person name="Littmann E.R."/>
            <person name="Fontana E."/>
            <person name="Moody T.U."/>
            <person name="Kohout C.E."/>
            <person name="Gjonbalaj M."/>
            <person name="Eaton V."/>
            <person name="Seok R."/>
            <person name="Leiner I.M."/>
            <person name="Pamer E.G."/>
        </authorList>
    </citation>
    <scope>NUCLEOTIDE SEQUENCE</scope>
    <source>
        <strain evidence="6">MSK.11.9</strain>
        <strain evidence="5">MSK.15.32</strain>
        <strain evidence="4">MSK.22.53</strain>
    </source>
</reference>
<evidence type="ECO:0000313" key="16">
    <source>
        <dbReference type="Proteomes" id="UP000286137"/>
    </source>
</evidence>
<dbReference type="Proteomes" id="UP000286137">
    <property type="component" value="Unassembled WGS sequence"/>
</dbReference>
<dbReference type="RefSeq" id="WP_009245928.1">
    <property type="nucleotide sequence ID" value="NZ_AP031446.1"/>
</dbReference>
<dbReference type="EMBL" id="QRTJ01000018">
    <property type="protein sequence ID" value="RGQ66568.1"/>
    <property type="molecule type" value="Genomic_DNA"/>
</dbReference>
<dbReference type="Proteomes" id="UP001297370">
    <property type="component" value="Unassembled WGS sequence"/>
</dbReference>
<accession>A0A2N5NM80</accession>
<dbReference type="EMBL" id="JAJBOM010000039">
    <property type="protein sequence ID" value="MCB5620878.1"/>
    <property type="molecule type" value="Genomic_DNA"/>
</dbReference>
<dbReference type="EMBL" id="QRIS01000030">
    <property type="protein sequence ID" value="RHG80441.1"/>
    <property type="molecule type" value="Genomic_DNA"/>
</dbReference>
<reference evidence="3" key="5">
    <citation type="submission" date="2022-12" db="EMBL/GenBank/DDBJ databases">
        <title>Genome of R. gnavus strain RSHDN_120.</title>
        <authorList>
            <person name="Abdugheni R."/>
        </authorList>
    </citation>
    <scope>NUCLEOTIDE SEQUENCE</scope>
    <source>
        <strain evidence="3">RSHDN_120</strain>
    </source>
</reference>
<evidence type="ECO:0000313" key="5">
    <source>
        <dbReference type="EMBL" id="NSI59885.1"/>
    </source>
</evidence>
<evidence type="ECO:0000313" key="7">
    <source>
        <dbReference type="EMBL" id="RGM19179.1"/>
    </source>
</evidence>
<evidence type="ECO:0000313" key="4">
    <source>
        <dbReference type="EMBL" id="NSI20691.1"/>
    </source>
</evidence>
<name>A0A2N5NM80_MEDGN</name>
<dbReference type="AlphaFoldDB" id="A0A2N5NM80"/>
<gene>
    <name evidence="10" type="ORF">DW243_14780</name>
    <name evidence="9" type="ORF">DWX36_00695</name>
    <name evidence="8" type="ORF">DWY88_10010</name>
    <name evidence="11" type="ORF">DWZ50_09810</name>
    <name evidence="7" type="ORF">DXC31_14505</name>
    <name evidence="4" type="ORF">G4958_15385</name>
    <name evidence="6" type="ORF">G4981_14280</name>
    <name evidence="5" type="ORF">G4993_16070</name>
    <name evidence="2" type="ORF">LIQ08_17260</name>
    <name evidence="3" type="ORF">O4N78_07535</name>
</gene>
<evidence type="ECO:0000313" key="17">
    <source>
        <dbReference type="Proteomes" id="UP001297370"/>
    </source>
</evidence>
<reference evidence="2" key="4">
    <citation type="submission" date="2021-10" db="EMBL/GenBank/DDBJ databases">
        <title>Collection of gut derived symbiotic bacterial strains cultured from healthy donors.</title>
        <authorList>
            <person name="Lin H."/>
            <person name="Littmann E."/>
            <person name="Claire K."/>
            <person name="Pamer E."/>
        </authorList>
    </citation>
    <scope>NUCLEOTIDE SEQUENCE</scope>
    <source>
        <strain evidence="2">MSK.23.18</strain>
    </source>
</reference>
<dbReference type="Proteomes" id="UP000260808">
    <property type="component" value="Unassembled WGS sequence"/>
</dbReference>
<dbReference type="SMART" id="SM00471">
    <property type="entry name" value="HDc"/>
    <property type="match status" value="1"/>
</dbReference>
<evidence type="ECO:0000313" key="6">
    <source>
        <dbReference type="EMBL" id="NSI66415.1"/>
    </source>
</evidence>
<evidence type="ECO:0000313" key="3">
    <source>
        <dbReference type="EMBL" id="MDE1203427.1"/>
    </source>
</evidence>
<dbReference type="Proteomes" id="UP001296643">
    <property type="component" value="Unassembled WGS sequence"/>
</dbReference>
<evidence type="ECO:0000313" key="15">
    <source>
        <dbReference type="Proteomes" id="UP000285610"/>
    </source>
</evidence>
<feature type="domain" description="HD" evidence="1">
    <location>
        <begin position="27"/>
        <end position="150"/>
    </location>
</feature>
<dbReference type="Proteomes" id="UP001149331">
    <property type="component" value="Unassembled WGS sequence"/>
</dbReference>
<dbReference type="EMBL" id="QRWQ01000001">
    <property type="protein sequence ID" value="RGT41786.1"/>
    <property type="molecule type" value="Genomic_DNA"/>
</dbReference>
<dbReference type="EMBL" id="JAAIRM010000040">
    <property type="protein sequence ID" value="NSI20691.1"/>
    <property type="molecule type" value="Genomic_DNA"/>
</dbReference>
<dbReference type="Proteomes" id="UP000285610">
    <property type="component" value="Unassembled WGS sequence"/>
</dbReference>